<gene>
    <name evidence="3" type="ORF">PXH66_05990</name>
</gene>
<evidence type="ECO:0000313" key="4">
    <source>
        <dbReference type="Proteomes" id="UP001218638"/>
    </source>
</evidence>
<name>A0AAF0CR16_9BACT</name>
<dbReference type="InterPro" id="IPR025164">
    <property type="entry name" value="Toastrack_DUF4097"/>
</dbReference>
<evidence type="ECO:0000259" key="2">
    <source>
        <dbReference type="Pfam" id="PF13349"/>
    </source>
</evidence>
<dbReference type="PANTHER" id="PTHR34094">
    <property type="match status" value="1"/>
</dbReference>
<evidence type="ECO:0000256" key="1">
    <source>
        <dbReference type="SAM" id="SignalP"/>
    </source>
</evidence>
<evidence type="ECO:0000313" key="3">
    <source>
        <dbReference type="EMBL" id="WED66396.1"/>
    </source>
</evidence>
<dbReference type="AlphaFoldDB" id="A0AAF0CR16"/>
<feature type="chain" id="PRO_5042253128" evidence="1">
    <location>
        <begin position="22"/>
        <end position="317"/>
    </location>
</feature>
<protein>
    <submittedName>
        <fullName evidence="3">DUF4097 family beta strand repeat-containing protein</fullName>
    </submittedName>
</protein>
<sequence length="317" mass="33029">MKPAFRSIFVLGLLLGSLAQAAQRVESFSWAVGDMPLINLATFHGSIDVEQGESGRVELILEANSSTANDQRWLDAIVVQGSPFGAGLAIGVRQNGLGVEFGVGKVPDRSVKLTLRVPQTCSMDVISQTGTVYVGNDFHGRVRARTMDGDIFIGRIEGEVSAETRRGNLSVARTTGDLSARSHTGDLNIGTVQGRADLRADNGNIDVMSTVGGITAEAIRGDIVAGLEGKIAHEVRLKASAGDVKITVDPATAMQVQARAKWGQVKSDLAVAPTGRGGNGKNRLEGAVNGGGPLVALVASGGNVLIKGLAALDHWAF</sequence>
<dbReference type="PANTHER" id="PTHR34094:SF1">
    <property type="entry name" value="PROTEIN FAM185A"/>
    <property type="match status" value="1"/>
</dbReference>
<dbReference type="Proteomes" id="UP001218638">
    <property type="component" value="Chromosome"/>
</dbReference>
<dbReference type="EMBL" id="CP119075">
    <property type="protein sequence ID" value="WED66396.1"/>
    <property type="molecule type" value="Genomic_DNA"/>
</dbReference>
<feature type="signal peptide" evidence="1">
    <location>
        <begin position="1"/>
        <end position="21"/>
    </location>
</feature>
<proteinExistence type="predicted"/>
<accession>A0AAF0CR16</accession>
<reference evidence="3" key="1">
    <citation type="submission" date="2023-03" db="EMBL/GenBank/DDBJ databases">
        <title>Lomoglobus Profundus gen. nov., sp. nov., a novel member of the phylum Verrucomicrobia, isolated from deep-marine sediment of South China Sea.</title>
        <authorList>
            <person name="Ahmad T."/>
            <person name="Ishaq S.E."/>
            <person name="Wang F."/>
        </authorList>
    </citation>
    <scope>NUCLEOTIDE SEQUENCE</scope>
    <source>
        <strain evidence="3">LMO-M01</strain>
    </source>
</reference>
<dbReference type="Pfam" id="PF13349">
    <property type="entry name" value="DUF4097"/>
    <property type="match status" value="1"/>
</dbReference>
<organism evidence="3 4">
    <name type="scientific">Synoicihabitans lomoniglobus</name>
    <dbReference type="NCBI Taxonomy" id="2909285"/>
    <lineage>
        <taxon>Bacteria</taxon>
        <taxon>Pseudomonadati</taxon>
        <taxon>Verrucomicrobiota</taxon>
        <taxon>Opitutia</taxon>
        <taxon>Opitutales</taxon>
        <taxon>Opitutaceae</taxon>
        <taxon>Synoicihabitans</taxon>
    </lineage>
</organism>
<keyword evidence="4" id="KW-1185">Reference proteome</keyword>
<feature type="domain" description="DUF4097" evidence="2">
    <location>
        <begin position="97"/>
        <end position="303"/>
    </location>
</feature>
<dbReference type="RefSeq" id="WP_330927682.1">
    <property type="nucleotide sequence ID" value="NZ_CP119075.1"/>
</dbReference>
<keyword evidence="1" id="KW-0732">Signal</keyword>
<dbReference type="KEGG" id="slom:PXH66_05990"/>